<evidence type="ECO:0000256" key="3">
    <source>
        <dbReference type="ARBA" id="ARBA00022786"/>
    </source>
</evidence>
<name>A0A6B2KWW8_9EUKA</name>
<protein>
    <recommendedName>
        <fullName evidence="4">TATA-binding protein interacting (TIP20) domain-containing protein</fullName>
    </recommendedName>
</protein>
<dbReference type="InterPro" id="IPR016024">
    <property type="entry name" value="ARM-type_fold"/>
</dbReference>
<evidence type="ECO:0000259" key="4">
    <source>
        <dbReference type="Pfam" id="PF08623"/>
    </source>
</evidence>
<dbReference type="Pfam" id="PF08623">
    <property type="entry name" value="TIP120"/>
    <property type="match status" value="1"/>
</dbReference>
<feature type="domain" description="TATA-binding protein interacting (TIP20)" evidence="4">
    <location>
        <begin position="993"/>
        <end position="1136"/>
    </location>
</feature>
<comment type="similarity">
    <text evidence="1">Belongs to the CAND family.</text>
</comment>
<dbReference type="EMBL" id="GIBP01000119">
    <property type="protein sequence ID" value="NDV29088.1"/>
    <property type="molecule type" value="Transcribed_RNA"/>
</dbReference>
<evidence type="ECO:0000256" key="2">
    <source>
        <dbReference type="ARBA" id="ARBA00022737"/>
    </source>
</evidence>
<dbReference type="Pfam" id="PF25782">
    <property type="entry name" value="TPR_CAND1"/>
    <property type="match status" value="1"/>
</dbReference>
<dbReference type="InterPro" id="IPR013932">
    <property type="entry name" value="TATA-bd_TIP120"/>
</dbReference>
<dbReference type="InterPro" id="IPR011989">
    <property type="entry name" value="ARM-like"/>
</dbReference>
<keyword evidence="2" id="KW-0677">Repeat</keyword>
<organism evidence="5">
    <name type="scientific">Arcella intermedia</name>
    <dbReference type="NCBI Taxonomy" id="1963864"/>
    <lineage>
        <taxon>Eukaryota</taxon>
        <taxon>Amoebozoa</taxon>
        <taxon>Tubulinea</taxon>
        <taxon>Elardia</taxon>
        <taxon>Arcellinida</taxon>
        <taxon>Sphaerothecina</taxon>
        <taxon>Arcellidae</taxon>
        <taxon>Arcella</taxon>
    </lineage>
</organism>
<dbReference type="PANTHER" id="PTHR12696">
    <property type="entry name" value="TIP120"/>
    <property type="match status" value="1"/>
</dbReference>
<dbReference type="AlphaFoldDB" id="A0A6B2KWW8"/>
<dbReference type="GO" id="GO:0010265">
    <property type="term" value="P:SCF complex assembly"/>
    <property type="evidence" value="ECO:0007669"/>
    <property type="project" value="InterPro"/>
</dbReference>
<proteinExistence type="inferred from homology"/>
<evidence type="ECO:0000256" key="1">
    <source>
        <dbReference type="ARBA" id="ARBA00007657"/>
    </source>
</evidence>
<reference evidence="5" key="1">
    <citation type="journal article" date="2020" name="J. Eukaryot. Microbiol.">
        <title>De novo Sequencing, Assembly and Annotation of the Transcriptome for the Free-Living Testate Amoeba Arcella intermedia.</title>
        <authorList>
            <person name="Ribeiro G.M."/>
            <person name="Porfirio-Sousa A.L."/>
            <person name="Maurer-Alcala X.X."/>
            <person name="Katz L.A."/>
            <person name="Lahr D.J.G."/>
        </authorList>
    </citation>
    <scope>NUCLEOTIDE SEQUENCE</scope>
</reference>
<dbReference type="InterPro" id="IPR039852">
    <property type="entry name" value="CAND1/CAND2"/>
</dbReference>
<dbReference type="Gene3D" id="1.25.10.10">
    <property type="entry name" value="Leucine-rich Repeat Variant"/>
    <property type="match status" value="1"/>
</dbReference>
<sequence>MLRDRDPDLREMAIRDLEQGLLSNDTKLSPTEEQELSTRFVEMMTKDQTLKVHASHGIVELISRSSNENNISSTVKKLVETLLQHHTDDVKTIREVCTAALKGIISESKQPLFDPEIIYTPLIKGLQKHPDTVEYIFDILETLIIRWGSHLNPSGTKTEVYDTLQNAALPFIKCKNFNAQSKAIGCVGNLGAYLPHDSFEKLIGTLIKHLERPVEEAEYNSDIMNLHSISTLCRLSGPRLSSFIERLIPIVGYYVTTTDYKAENELVLVWEGALNCYASMVTFCGAKLKEHFETIDGYAMQFITYDPTVFENEDDKSEEEEEVYEFEEEVDGDETESWRVRKACVKCLNEIGTRLSQIDKEFVGFMEKALNPLLKRFTDSQENVRVEAIKTVILFIDILSKSKLGEEKLKGYLAAILNAIIKTLKLRGTKAKMEVYNLIEELSGRLFGGLDSWMSKLIPVLVSSLKEKSDLVVNAYKALKILIQNSSNRTVFIPFLQTLLTHITSNLNSTNFKVTAACLHLLAQLCRVTQNSPHLSPLINITKTYLNQENASLEIKEAAISLVEYVLSEQPTVCGPAQGDLIKLLAEKLKHPTTSSTASKALVKVCSSPNIQFNAESTKVCLNNLKESLLIINTQVRQAALEALAVFIAKTKANVPDMSDIALPYITEDFVLSSYALKAITSAYLVSPTPEKSTAKVITAVLHLLEKPSIHGSIISTIATTLETITQASAPRIESLLKSLQRPGMSTEATAQVTASLLQGQAGLRDAMLKRFLSEAKGGSVEAVMNLGEIGLKTNLGEGFVSVSETMLAAFSGSALGSSGGAASKSTRLAAAKSLGNLSKLHTSQVLDIYQKYIPKWTQYILVAIRQTINIHPKEELGHIVERLLNILWKASEISTNDYLKDLVSDCLSGLISQLHQVLNSVRQAVKSPSPHTRFCAIKAISLAINLSSDPNIYSDQVKDFLVLPISDKEVEVRTVALGLLKTCLSKNLPLHPILPELFNGLLVESRKRPELITKVDVGGNSLVTDLGVPSRRTTLEIFPALFGYNLSGKELEEMFRNVALGMKEDEELEIQLLCHKIAIRFCQQFPDVVLHNLPAIDLSPVLLKLLKQTAIEVDVKQNQEIIASASLVVTEIETLLFQFKYISKAKTLSLLSQYVKSCFGHLNITFLYQILMSSLKEKPEEVLQTLNVIWDLAGAKLSNKLHSPIFEKLVTNLSIINSHKKDPKFKTFFTKVDTTTTKINKLMQTNYTIPK</sequence>
<dbReference type="SUPFAM" id="SSF48371">
    <property type="entry name" value="ARM repeat"/>
    <property type="match status" value="1"/>
</dbReference>
<accession>A0A6B2KWW8</accession>
<evidence type="ECO:0000313" key="5">
    <source>
        <dbReference type="EMBL" id="NDV29088.1"/>
    </source>
</evidence>
<keyword evidence="3" id="KW-0833">Ubl conjugation pathway</keyword>